<evidence type="ECO:0000313" key="4">
    <source>
        <dbReference type="Proteomes" id="UP001152797"/>
    </source>
</evidence>
<reference evidence="2" key="1">
    <citation type="submission" date="2022-10" db="EMBL/GenBank/DDBJ databases">
        <authorList>
            <person name="Chen Y."/>
            <person name="Dougan E. K."/>
            <person name="Chan C."/>
            <person name="Rhodes N."/>
            <person name="Thang M."/>
        </authorList>
    </citation>
    <scope>NUCLEOTIDE SEQUENCE</scope>
</reference>
<gene>
    <name evidence="2" type="ORF">C1SCF055_LOCUS17892</name>
</gene>
<dbReference type="EMBL" id="CAMXCT030001535">
    <property type="protein sequence ID" value="CAL4778256.1"/>
    <property type="molecule type" value="Genomic_DNA"/>
</dbReference>
<dbReference type="Proteomes" id="UP001152797">
    <property type="component" value="Unassembled WGS sequence"/>
</dbReference>
<evidence type="ECO:0000256" key="1">
    <source>
        <dbReference type="SAM" id="MobiDB-lite"/>
    </source>
</evidence>
<proteinExistence type="predicted"/>
<evidence type="ECO:0000313" key="3">
    <source>
        <dbReference type="EMBL" id="CAL1144319.1"/>
    </source>
</evidence>
<evidence type="ECO:0000313" key="2">
    <source>
        <dbReference type="EMBL" id="CAI3990944.1"/>
    </source>
</evidence>
<dbReference type="EMBL" id="CAMXCT020001535">
    <property type="protein sequence ID" value="CAL1144319.1"/>
    <property type="molecule type" value="Genomic_DNA"/>
</dbReference>
<comment type="caution">
    <text evidence="2">The sequence shown here is derived from an EMBL/GenBank/DDBJ whole genome shotgun (WGS) entry which is preliminary data.</text>
</comment>
<accession>A0A9P1CFM5</accession>
<reference evidence="3" key="2">
    <citation type="submission" date="2024-04" db="EMBL/GenBank/DDBJ databases">
        <authorList>
            <person name="Chen Y."/>
            <person name="Shah S."/>
            <person name="Dougan E. K."/>
            <person name="Thang M."/>
            <person name="Chan C."/>
        </authorList>
    </citation>
    <scope>NUCLEOTIDE SEQUENCE [LARGE SCALE GENOMIC DNA]</scope>
</reference>
<dbReference type="EMBL" id="CAMXCT010001535">
    <property type="protein sequence ID" value="CAI3990944.1"/>
    <property type="molecule type" value="Genomic_DNA"/>
</dbReference>
<feature type="compositionally biased region" description="Acidic residues" evidence="1">
    <location>
        <begin position="905"/>
        <end position="915"/>
    </location>
</feature>
<name>A0A9P1CFM5_9DINO</name>
<sequence length="1362" mass="151529">MEPHFAETLRQLGRLAGGPMCDAVVRDQVLQHLDTLKGIRGVEELKARVADGSSGETMVLINACKCMHVIKNWVFLKRSNWTLVGFHAFDAAVFQKLIEQDKTDEWYIDIKPMVWSSTRMQAISQTRKAAVKKLGITLSDAPELSPKAKSTKKRSTCVESDAFGPEGWQQSNYVIFRLQTRENLALTIATRALIPSAHGLEMRESFQPFSPINLMGDWPVTMQPVIMLSVDSFGKQNNMVFGAENQTDMLYTYYVPFPKTKLTENLVDVLDCTKANPLLRMFMMSSTSGVMKEMLGKVLSGVELSVLPWMASSLSAMNVGFFAYKPSTSTVHAGQEASDELHLLTLRTKTLLGGVAPHQHPLGPVWVETTNFIITMLQSKEAVLTVQDYKISMTNTGDFYPQSSIVEKNRSQRLASRKRKLQEENHELGKTMAMKKSEIAEIERQLAQGCAEASALEPSRPCAPMLAPMMSFNGKFTLLRSDLWPTRQTQKVLEVRTHLPKQHLPAKGMHKTPPLRIDENVKEKDNSGYKACLGPRVILTSLKVNGVYEGAGLALWLRSGIYSTGKGRDVNPGSVPFGEINKFKEDFFGKGVTLKAAVQRQGKKQRTKDRIVWPIVMLCGCENVNDAEHDHFDGSLNLASCHFVLWPWYLAVFEALKAGDKEWIDMLWEAACTVTIQLRFCPSDIDWALTLNSASETLKTLSNNTLSDTFVKFCSLAHILKVEKESDGRDAQLRFNNSLYNSAMHKACMAVLSVMNEPGSTKASAFETAILHLEGRWGREVLSNQYGKLYRLVTHARTMASATRPVDEVAGWLVNMFHLALNSRLVTCAKATDTWLDRDRKHQKNGYWHACTGVSALDFLHPLVEKLPDGERQSCVDAILKLRNPTQCWAEFLKPQLESQSDEGAQGEDDPDPVDIPESALDSLKSGFNKATGALLDFIFDLMRGSYLQACIDLSSTSEKLPKLVALESQGGNAPDPPDLSTDLKKLIQHIVLVVQNFDTNVKSVSGSSLPAPPLIQTLGADNLKDEEAEARNRVWKQVQSERKKYVTFSSTKGYGKDNLIAALKASQLNSNHRLFCGSADLLQEGGNEPWMNSTEPNADSWKGICDFMGSMTGSTDFCILFDGRMRSIRRISEDVLLSLPQTEEVAVIYSGGCLARAGRMRRIPFSAKKLESGVLRFPVSRSRLKTCKKQSFNSCGEATNFQPTFSGVAFRPLKELPLISFEEKKKILGSAVPAPDEYRENHHDDQPLFWQESKPIALWLALLDELRIQSVFDVSAGSGALMEACLTRGIQYHGLCINKEHMSWVQAIADRAACGLISVQGSTLFSDDLAKAVKERFPEILQALACDADEVEILEPDSDDN</sequence>
<keyword evidence="4" id="KW-1185">Reference proteome</keyword>
<protein>
    <submittedName>
        <fullName evidence="2">Uncharacterized protein</fullName>
    </submittedName>
</protein>
<feature type="region of interest" description="Disordered" evidence="1">
    <location>
        <begin position="898"/>
        <end position="920"/>
    </location>
</feature>
<organism evidence="2">
    <name type="scientific">Cladocopium goreaui</name>
    <dbReference type="NCBI Taxonomy" id="2562237"/>
    <lineage>
        <taxon>Eukaryota</taxon>
        <taxon>Sar</taxon>
        <taxon>Alveolata</taxon>
        <taxon>Dinophyceae</taxon>
        <taxon>Suessiales</taxon>
        <taxon>Symbiodiniaceae</taxon>
        <taxon>Cladocopium</taxon>
    </lineage>
</organism>